<organism evidence="6 7">
    <name type="scientific">Oenococcus kitaharae DSM 17330</name>
    <dbReference type="NCBI Taxonomy" id="1045004"/>
    <lineage>
        <taxon>Bacteria</taxon>
        <taxon>Bacillati</taxon>
        <taxon>Bacillota</taxon>
        <taxon>Bacilli</taxon>
        <taxon>Lactobacillales</taxon>
        <taxon>Lactobacillaceae</taxon>
        <taxon>Oenococcus</taxon>
    </lineage>
</organism>
<evidence type="ECO:0000256" key="3">
    <source>
        <dbReference type="ARBA" id="ARBA00022989"/>
    </source>
</evidence>
<proteinExistence type="predicted"/>
<gene>
    <name evidence="6" type="ORF">OKIT_0292</name>
</gene>
<keyword evidence="3 5" id="KW-1133">Transmembrane helix</keyword>
<evidence type="ECO:0000313" key="7">
    <source>
        <dbReference type="Proteomes" id="UP000004959"/>
    </source>
</evidence>
<evidence type="ECO:0000256" key="2">
    <source>
        <dbReference type="ARBA" id="ARBA00022692"/>
    </source>
</evidence>
<dbReference type="AlphaFoldDB" id="G9WIW7"/>
<dbReference type="GO" id="GO:0005886">
    <property type="term" value="C:plasma membrane"/>
    <property type="evidence" value="ECO:0007669"/>
    <property type="project" value="UniProtKB-SubCell"/>
</dbReference>
<dbReference type="PATRIC" id="fig|1045004.4.peg.293"/>
<evidence type="ECO:0000256" key="1">
    <source>
        <dbReference type="ARBA" id="ARBA00004651"/>
    </source>
</evidence>
<feature type="transmembrane region" description="Helical" evidence="5">
    <location>
        <begin position="654"/>
        <end position="675"/>
    </location>
</feature>
<name>G9WIW7_9LACO</name>
<reference evidence="6 7" key="1">
    <citation type="journal article" date="2012" name="PLoS ONE">
        <title>Functional divergence in the genus oenococcus as predicted by genome sequencing of the newly-described species, Oenococcus kitaharae.</title>
        <authorList>
            <person name="Borneman A.R."/>
            <person name="McCarthy J.M."/>
            <person name="Chambers P.J."/>
            <person name="Bartowsky E.J."/>
        </authorList>
    </citation>
    <scope>NUCLEOTIDE SEQUENCE [LARGE SCALE GENOMIC DNA]</scope>
    <source>
        <strain evidence="7">DSM17330</strain>
    </source>
</reference>
<dbReference type="RefSeq" id="WP_007744679.1">
    <property type="nucleotide sequence ID" value="NZ_CM001398.1"/>
</dbReference>
<keyword evidence="2 5" id="KW-0812">Transmembrane</keyword>
<sequence length="717" mass="81584">MKKITSLCLLIALIFASFLVINIYETRDYITVNNLGQTPSSFQFYISNTNRTARQELAFFRQLADKEKVSIFRTDTKGQNSDVVLKSVVFEKSSFPFQQFHLRPHNLFKNGQSIYTSFKTDSRYQAGSIPVFWSANKVQLQTMARYYRQDDKSLNGTYTVSSTQSINKTAVVNKLSQFFAVSPKVLLTSSYGSGTSFINISLMLFVLIIVMTILVLAIVIIYTPLAQIKEIGIKKLNGISNRSIFWDFIKTNICVIILVSMLIDATAWFYFRYRPSGFFLSLLMSQLFILLLFLILNAFVYLTIKQVTISKLLKNFLNFRLGNVLCLIMKGVMMLLVTALLIFIGNNVHALMQQNAFNRSWQKNGRVLTLNQYHESNSEFQDSLLGGHQTSDKLFVLFKKLERSTDAVYINGEMTKPYATGGAQKKENQSLYFARSKFPAMTVNKNYFKHFHNRQLELRKNPSNIRQFIVPASYKKQAAKTKYLCQNLIFSDLSSAEEKRTNLTDIPVQIDYYDDPQLSVFPYSADTKDNFAQPIFQIFDDNNATFFEKIILTNNGINNPIKIQNTAANRSNIKTISHSNFFRPLQLQFVTDNSLLADQASTDTEVINRSSAVTLAVFFLSLVSSIFLLACIIQSKANRLAVERLLGIKLFDRYRTEIISFAASYIIQLAAIMIFGRSMLLLPFVLLLIALDAAISVAFILIREKSSLALTLKGEQS</sequence>
<evidence type="ECO:0000256" key="4">
    <source>
        <dbReference type="ARBA" id="ARBA00023136"/>
    </source>
</evidence>
<comment type="caution">
    <text evidence="6">The sequence shown here is derived from an EMBL/GenBank/DDBJ whole genome shotgun (WGS) entry which is preliminary data.</text>
</comment>
<accession>G9WIW7</accession>
<feature type="transmembrane region" description="Helical" evidence="5">
    <location>
        <begin position="681"/>
        <end position="702"/>
    </location>
</feature>
<feature type="transmembrane region" description="Helical" evidence="5">
    <location>
        <begin position="277"/>
        <end position="304"/>
    </location>
</feature>
<dbReference type="EMBL" id="AFVZ01000001">
    <property type="protein sequence ID" value="EHN58416.1"/>
    <property type="molecule type" value="Genomic_DNA"/>
</dbReference>
<feature type="transmembrane region" description="Helical" evidence="5">
    <location>
        <begin position="244"/>
        <end position="271"/>
    </location>
</feature>
<evidence type="ECO:0000256" key="5">
    <source>
        <dbReference type="SAM" id="Phobius"/>
    </source>
</evidence>
<comment type="subcellular location">
    <subcellularLocation>
        <location evidence="1">Cell membrane</location>
        <topology evidence="1">Multi-pass membrane protein</topology>
    </subcellularLocation>
</comment>
<dbReference type="eggNOG" id="COG4652">
    <property type="taxonomic scope" value="Bacteria"/>
</dbReference>
<dbReference type="InterPro" id="IPR036640">
    <property type="entry name" value="ABC1_TM_sf"/>
</dbReference>
<dbReference type="STRING" id="336988.NT96_04655"/>
<protein>
    <submittedName>
        <fullName evidence="6">Bacteriocin immunity-associated integral membrane protein</fullName>
    </submittedName>
</protein>
<dbReference type="OrthoDB" id="2204454at2"/>
<feature type="transmembrane region" description="Helical" evidence="5">
    <location>
        <begin position="324"/>
        <end position="345"/>
    </location>
</feature>
<dbReference type="GO" id="GO:0005524">
    <property type="term" value="F:ATP binding"/>
    <property type="evidence" value="ECO:0007669"/>
    <property type="project" value="InterPro"/>
</dbReference>
<feature type="transmembrane region" description="Helical" evidence="5">
    <location>
        <begin position="612"/>
        <end position="633"/>
    </location>
</feature>
<keyword evidence="4 5" id="KW-0472">Membrane</keyword>
<dbReference type="SUPFAM" id="SSF90123">
    <property type="entry name" value="ABC transporter transmembrane region"/>
    <property type="match status" value="1"/>
</dbReference>
<dbReference type="HOGENOM" id="CLU_024248_0_0_9"/>
<dbReference type="Proteomes" id="UP000004959">
    <property type="component" value="Chromosome"/>
</dbReference>
<keyword evidence="7" id="KW-1185">Reference proteome</keyword>
<feature type="transmembrane region" description="Helical" evidence="5">
    <location>
        <begin position="197"/>
        <end position="223"/>
    </location>
</feature>
<evidence type="ECO:0000313" key="6">
    <source>
        <dbReference type="EMBL" id="EHN58416.1"/>
    </source>
</evidence>